<evidence type="ECO:0000313" key="8">
    <source>
        <dbReference type="EMBL" id="KAJ7326637.1"/>
    </source>
</evidence>
<dbReference type="GO" id="GO:2000736">
    <property type="term" value="P:regulation of stem cell differentiation"/>
    <property type="evidence" value="ECO:0007669"/>
    <property type="project" value="UniProtKB-UniRule"/>
</dbReference>
<dbReference type="Pfam" id="PF07051">
    <property type="entry name" value="OCIA"/>
    <property type="match status" value="1"/>
</dbReference>
<comment type="similarity">
    <text evidence="3 5">Belongs to the OCIAD1 family.</text>
</comment>
<comment type="subcellular location">
    <subcellularLocation>
        <location evidence="1 5">Endosome</location>
    </subcellularLocation>
</comment>
<feature type="compositionally biased region" description="Polar residues" evidence="6">
    <location>
        <begin position="102"/>
        <end position="120"/>
    </location>
</feature>
<dbReference type="Proteomes" id="UP001142489">
    <property type="component" value="Unassembled WGS sequence"/>
</dbReference>
<feature type="compositionally biased region" description="Basic and acidic residues" evidence="6">
    <location>
        <begin position="168"/>
        <end position="182"/>
    </location>
</feature>
<feature type="region of interest" description="Disordered" evidence="6">
    <location>
        <begin position="197"/>
        <end position="231"/>
    </location>
</feature>
<evidence type="ECO:0000256" key="3">
    <source>
        <dbReference type="ARBA" id="ARBA00037952"/>
    </source>
</evidence>
<accession>A0A9Q0XT70</accession>
<evidence type="ECO:0000256" key="6">
    <source>
        <dbReference type="SAM" id="MobiDB-lite"/>
    </source>
</evidence>
<evidence type="ECO:0000256" key="1">
    <source>
        <dbReference type="ARBA" id="ARBA00004177"/>
    </source>
</evidence>
<dbReference type="PANTHER" id="PTHR13336:SF4">
    <property type="entry name" value="OCIA DOMAIN-CONTAINING PROTEIN 1"/>
    <property type="match status" value="1"/>
</dbReference>
<evidence type="ECO:0000256" key="4">
    <source>
        <dbReference type="ARBA" id="ARBA00040877"/>
    </source>
</evidence>
<evidence type="ECO:0000256" key="5">
    <source>
        <dbReference type="RuleBase" id="RU369066"/>
    </source>
</evidence>
<feature type="region of interest" description="Disordered" evidence="6">
    <location>
        <begin position="102"/>
        <end position="126"/>
    </location>
</feature>
<comment type="function">
    <text evidence="5">Maintains stem cell potency. Increases STAT3 phosphorylation and controls ERK phosphorylation. May act as a scaffold, increasing STAT3 recruitment onto endosomes.</text>
</comment>
<feature type="compositionally biased region" description="Basic and acidic residues" evidence="6">
    <location>
        <begin position="211"/>
        <end position="224"/>
    </location>
</feature>
<dbReference type="OrthoDB" id="6513616at2759"/>
<dbReference type="PANTHER" id="PTHR13336">
    <property type="entry name" value="OVARIAN CARCINOMA IMMUNOREACTIVE ANTIGEN"/>
    <property type="match status" value="1"/>
</dbReference>
<gene>
    <name evidence="8" type="ORF">JRQ81_016396</name>
</gene>
<reference evidence="8" key="1">
    <citation type="journal article" date="2023" name="DNA Res.">
        <title>Chromosome-level genome assembly of Phrynocephalus forsythii using third-generation DNA sequencing and Hi-C analysis.</title>
        <authorList>
            <person name="Qi Y."/>
            <person name="Zhao W."/>
            <person name="Zhao Y."/>
            <person name="Niu C."/>
            <person name="Cao S."/>
            <person name="Zhang Y."/>
        </authorList>
    </citation>
    <scope>NUCLEOTIDE SEQUENCE</scope>
    <source>
        <tissue evidence="8">Muscle</tissue>
    </source>
</reference>
<dbReference type="InterPro" id="IPR009764">
    <property type="entry name" value="OCIA_dom"/>
</dbReference>
<evidence type="ECO:0000259" key="7">
    <source>
        <dbReference type="Pfam" id="PF07051"/>
    </source>
</evidence>
<keyword evidence="2 5" id="KW-0967">Endosome</keyword>
<dbReference type="EMBL" id="JAPFRF010000007">
    <property type="protein sequence ID" value="KAJ7326637.1"/>
    <property type="molecule type" value="Genomic_DNA"/>
</dbReference>
<feature type="compositionally biased region" description="Polar residues" evidence="6">
    <location>
        <begin position="154"/>
        <end position="163"/>
    </location>
</feature>
<dbReference type="GO" id="GO:0005768">
    <property type="term" value="C:endosome"/>
    <property type="evidence" value="ECO:0007669"/>
    <property type="project" value="UniProtKB-SubCell"/>
</dbReference>
<proteinExistence type="inferred from homology"/>
<feature type="region of interest" description="Disordered" evidence="6">
    <location>
        <begin position="154"/>
        <end position="182"/>
    </location>
</feature>
<keyword evidence="9" id="KW-1185">Reference proteome</keyword>
<comment type="subunit">
    <text evidence="5">Interacts with STAT3.</text>
</comment>
<dbReference type="AlphaFoldDB" id="A0A9Q0XT70"/>
<feature type="domain" description="OCIA" evidence="7">
    <location>
        <begin position="9"/>
        <end position="95"/>
    </location>
</feature>
<evidence type="ECO:0000256" key="2">
    <source>
        <dbReference type="ARBA" id="ARBA00022753"/>
    </source>
</evidence>
<name>A0A9Q0XT70_9SAUR</name>
<comment type="domain">
    <text evidence="5">The OCIA domain is necessary and sufficient for endosomal localization.</text>
</comment>
<comment type="caution">
    <text evidence="8">The sequence shown here is derived from an EMBL/GenBank/DDBJ whole genome shotgun (WGS) entry which is preliminary data.</text>
</comment>
<sequence length="231" mass="26183">MEPPRQSAMSYTLTEEDKRILSECNRESFFYRALPFCTGSVLLTQILIKKGTLVAHPKWGSAPKLIFAGLFGFLIGKMSYMERCKEKLKKSENSQLGEILRKQSQTGRYSQQPKMPSSFESVPAGEVSRTSKYPVDNYGAIDFPSHDDPMPFSSTMNESTPSGISDRLPPEHVPPVEEGAKRKITYEELRNKNREMFGAGMQKSDIPSKPLQERPFKSDIKVNKYGDAWEE</sequence>
<dbReference type="InterPro" id="IPR040187">
    <property type="entry name" value="OCAD1/2"/>
</dbReference>
<organism evidence="8 9">
    <name type="scientific">Phrynocephalus forsythii</name>
    <dbReference type="NCBI Taxonomy" id="171643"/>
    <lineage>
        <taxon>Eukaryota</taxon>
        <taxon>Metazoa</taxon>
        <taxon>Chordata</taxon>
        <taxon>Craniata</taxon>
        <taxon>Vertebrata</taxon>
        <taxon>Euteleostomi</taxon>
        <taxon>Lepidosauria</taxon>
        <taxon>Squamata</taxon>
        <taxon>Bifurcata</taxon>
        <taxon>Unidentata</taxon>
        <taxon>Episquamata</taxon>
        <taxon>Toxicofera</taxon>
        <taxon>Iguania</taxon>
        <taxon>Acrodonta</taxon>
        <taxon>Agamidae</taxon>
        <taxon>Agaminae</taxon>
        <taxon>Phrynocephalus</taxon>
    </lineage>
</organism>
<protein>
    <recommendedName>
        <fullName evidence="4 5">OCIA domain-containing protein 1</fullName>
    </recommendedName>
</protein>
<evidence type="ECO:0000313" key="9">
    <source>
        <dbReference type="Proteomes" id="UP001142489"/>
    </source>
</evidence>